<proteinExistence type="predicted"/>
<reference evidence="3" key="1">
    <citation type="journal article" date="2014" name="Front. Microbiol.">
        <title>High frequency of phylogenetically diverse reductive dehalogenase-homologous genes in deep subseafloor sedimentary metagenomes.</title>
        <authorList>
            <person name="Kawai M."/>
            <person name="Futagami T."/>
            <person name="Toyoda A."/>
            <person name="Takaki Y."/>
            <person name="Nishi S."/>
            <person name="Hori S."/>
            <person name="Arai W."/>
            <person name="Tsubouchi T."/>
            <person name="Morono Y."/>
            <person name="Uchiyama I."/>
            <person name="Ito T."/>
            <person name="Fujiyama A."/>
            <person name="Inagaki F."/>
            <person name="Takami H."/>
        </authorList>
    </citation>
    <scope>NUCLEOTIDE SEQUENCE</scope>
    <source>
        <strain evidence="3">Expedition CK06-06</strain>
    </source>
</reference>
<dbReference type="EMBL" id="BARS01036077">
    <property type="protein sequence ID" value="GAG25693.1"/>
    <property type="molecule type" value="Genomic_DNA"/>
</dbReference>
<evidence type="ECO:0000259" key="2">
    <source>
        <dbReference type="Pfam" id="PF00005"/>
    </source>
</evidence>
<dbReference type="InterPro" id="IPR027417">
    <property type="entry name" value="P-loop_NTPase"/>
</dbReference>
<name>X0WMF6_9ZZZZ</name>
<dbReference type="SUPFAM" id="SSF52540">
    <property type="entry name" value="P-loop containing nucleoside triphosphate hydrolases"/>
    <property type="match status" value="1"/>
</dbReference>
<organism evidence="3">
    <name type="scientific">marine sediment metagenome</name>
    <dbReference type="NCBI Taxonomy" id="412755"/>
    <lineage>
        <taxon>unclassified sequences</taxon>
        <taxon>metagenomes</taxon>
        <taxon>ecological metagenomes</taxon>
    </lineage>
</organism>
<dbReference type="PANTHER" id="PTHR42788:SF13">
    <property type="entry name" value="ALIPHATIC SULFONATES IMPORT ATP-BINDING PROTEIN SSUB"/>
    <property type="match status" value="1"/>
</dbReference>
<dbReference type="InterPro" id="IPR050166">
    <property type="entry name" value="ABC_transporter_ATP-bind"/>
</dbReference>
<accession>X0WMF6</accession>
<dbReference type="GO" id="GO:0005524">
    <property type="term" value="F:ATP binding"/>
    <property type="evidence" value="ECO:0007669"/>
    <property type="project" value="InterPro"/>
</dbReference>
<sequence>MMLLLEGVRKSYVEPNGEPLPILDIERFAIEKGEQVVLRGRSGCGKTTLLNCIAGLSTIDAGRIEVGGQDIVGLPEAGRDRFRA</sequence>
<keyword evidence="1" id="KW-0813">Transport</keyword>
<dbReference type="PANTHER" id="PTHR42788">
    <property type="entry name" value="TAURINE IMPORT ATP-BINDING PROTEIN-RELATED"/>
    <property type="match status" value="1"/>
</dbReference>
<feature type="non-terminal residue" evidence="3">
    <location>
        <position position="84"/>
    </location>
</feature>
<evidence type="ECO:0000256" key="1">
    <source>
        <dbReference type="ARBA" id="ARBA00022448"/>
    </source>
</evidence>
<dbReference type="InterPro" id="IPR003439">
    <property type="entry name" value="ABC_transporter-like_ATP-bd"/>
</dbReference>
<evidence type="ECO:0000313" key="3">
    <source>
        <dbReference type="EMBL" id="GAG25693.1"/>
    </source>
</evidence>
<dbReference type="Gene3D" id="3.40.50.300">
    <property type="entry name" value="P-loop containing nucleotide triphosphate hydrolases"/>
    <property type="match status" value="1"/>
</dbReference>
<protein>
    <recommendedName>
        <fullName evidence="2">ABC transporter domain-containing protein</fullName>
    </recommendedName>
</protein>
<feature type="domain" description="ABC transporter" evidence="2">
    <location>
        <begin position="27"/>
        <end position="73"/>
    </location>
</feature>
<dbReference type="GO" id="GO:0016887">
    <property type="term" value="F:ATP hydrolysis activity"/>
    <property type="evidence" value="ECO:0007669"/>
    <property type="project" value="InterPro"/>
</dbReference>
<comment type="caution">
    <text evidence="3">The sequence shown here is derived from an EMBL/GenBank/DDBJ whole genome shotgun (WGS) entry which is preliminary data.</text>
</comment>
<dbReference type="Pfam" id="PF00005">
    <property type="entry name" value="ABC_tran"/>
    <property type="match status" value="1"/>
</dbReference>
<gene>
    <name evidence="3" type="ORF">S01H1_55493</name>
</gene>
<dbReference type="AlphaFoldDB" id="X0WMF6"/>